<dbReference type="GO" id="GO:0003700">
    <property type="term" value="F:DNA-binding transcription factor activity"/>
    <property type="evidence" value="ECO:0007669"/>
    <property type="project" value="InterPro"/>
</dbReference>
<dbReference type="Gene3D" id="1.10.10.10">
    <property type="entry name" value="Winged helix-like DNA-binding domain superfamily/Winged helix DNA-binding domain"/>
    <property type="match status" value="1"/>
</dbReference>
<keyword evidence="3" id="KW-0804">Transcription</keyword>
<keyword evidence="1" id="KW-0805">Transcription regulation</keyword>
<dbReference type="PRINTS" id="PR00598">
    <property type="entry name" value="HTHMARR"/>
</dbReference>
<keyword evidence="2" id="KW-0238">DNA-binding</keyword>
<organism evidence="5 6">
    <name type="scientific">Actinocatenispora sera</name>
    <dbReference type="NCBI Taxonomy" id="390989"/>
    <lineage>
        <taxon>Bacteria</taxon>
        <taxon>Bacillati</taxon>
        <taxon>Actinomycetota</taxon>
        <taxon>Actinomycetes</taxon>
        <taxon>Micromonosporales</taxon>
        <taxon>Micromonosporaceae</taxon>
        <taxon>Actinocatenispora</taxon>
    </lineage>
</organism>
<evidence type="ECO:0000313" key="5">
    <source>
        <dbReference type="EMBL" id="BCJ32218.1"/>
    </source>
</evidence>
<sequence length="156" mass="16455">MASTSANVRLAGFFDDLVRCETRLYNAVGECLRAEHGIHTAQFELLRYVRGHPGARVVEVATNFAAGVGAISKGVDRLEARGWVARHPNPADGRSSLISLTRAGATLVAAAERTFHDTLAALVVPVVGAEQIAETAAALATLRRALEDDRAGLPVG</sequence>
<dbReference type="Proteomes" id="UP000680750">
    <property type="component" value="Chromosome"/>
</dbReference>
<dbReference type="OrthoDB" id="162531at2"/>
<dbReference type="InterPro" id="IPR036390">
    <property type="entry name" value="WH_DNA-bd_sf"/>
</dbReference>
<dbReference type="InterPro" id="IPR000835">
    <property type="entry name" value="HTH_MarR-typ"/>
</dbReference>
<dbReference type="GO" id="GO:0003677">
    <property type="term" value="F:DNA binding"/>
    <property type="evidence" value="ECO:0007669"/>
    <property type="project" value="UniProtKB-KW"/>
</dbReference>
<dbReference type="PANTHER" id="PTHR33164">
    <property type="entry name" value="TRANSCRIPTIONAL REGULATOR, MARR FAMILY"/>
    <property type="match status" value="1"/>
</dbReference>
<dbReference type="Pfam" id="PF12802">
    <property type="entry name" value="MarR_2"/>
    <property type="match status" value="1"/>
</dbReference>
<dbReference type="SUPFAM" id="SSF46785">
    <property type="entry name" value="Winged helix' DNA-binding domain"/>
    <property type="match status" value="1"/>
</dbReference>
<dbReference type="InterPro" id="IPR036388">
    <property type="entry name" value="WH-like_DNA-bd_sf"/>
</dbReference>
<dbReference type="InterPro" id="IPR023187">
    <property type="entry name" value="Tscrpt_reg_MarR-type_CS"/>
</dbReference>
<dbReference type="EMBL" id="AP023354">
    <property type="protein sequence ID" value="BCJ32218.1"/>
    <property type="molecule type" value="Genomic_DNA"/>
</dbReference>
<keyword evidence="6" id="KW-1185">Reference proteome</keyword>
<reference evidence="5" key="1">
    <citation type="submission" date="2020-08" db="EMBL/GenBank/DDBJ databases">
        <title>Whole genome shotgun sequence of Actinocatenispora sera NBRC 101916.</title>
        <authorList>
            <person name="Komaki H."/>
            <person name="Tamura T."/>
        </authorList>
    </citation>
    <scope>NUCLEOTIDE SEQUENCE</scope>
    <source>
        <strain evidence="5">NBRC 101916</strain>
    </source>
</reference>
<dbReference type="PROSITE" id="PS01117">
    <property type="entry name" value="HTH_MARR_1"/>
    <property type="match status" value="1"/>
</dbReference>
<accession>A0A810LE34</accession>
<dbReference type="KEGG" id="aser:Asera_63260"/>
<name>A0A810LE34_9ACTN</name>
<dbReference type="AlphaFoldDB" id="A0A810LE34"/>
<dbReference type="PROSITE" id="PS50995">
    <property type="entry name" value="HTH_MARR_2"/>
    <property type="match status" value="1"/>
</dbReference>
<evidence type="ECO:0000256" key="2">
    <source>
        <dbReference type="ARBA" id="ARBA00023125"/>
    </source>
</evidence>
<protein>
    <submittedName>
        <fullName evidence="5">Transcriptional regulator</fullName>
    </submittedName>
</protein>
<evidence type="ECO:0000256" key="3">
    <source>
        <dbReference type="ARBA" id="ARBA00023163"/>
    </source>
</evidence>
<dbReference type="InterPro" id="IPR039422">
    <property type="entry name" value="MarR/SlyA-like"/>
</dbReference>
<dbReference type="GO" id="GO:0006950">
    <property type="term" value="P:response to stress"/>
    <property type="evidence" value="ECO:0007669"/>
    <property type="project" value="TreeGrafter"/>
</dbReference>
<evidence type="ECO:0000256" key="1">
    <source>
        <dbReference type="ARBA" id="ARBA00023015"/>
    </source>
</evidence>
<evidence type="ECO:0000313" key="6">
    <source>
        <dbReference type="Proteomes" id="UP000680750"/>
    </source>
</evidence>
<evidence type="ECO:0000259" key="4">
    <source>
        <dbReference type="PROSITE" id="PS50995"/>
    </source>
</evidence>
<dbReference type="SMART" id="SM00347">
    <property type="entry name" value="HTH_MARR"/>
    <property type="match status" value="1"/>
</dbReference>
<feature type="domain" description="HTH marR-type" evidence="4">
    <location>
        <begin position="1"/>
        <end position="147"/>
    </location>
</feature>
<gene>
    <name evidence="5" type="ORF">Asera_63260</name>
</gene>
<dbReference type="PANTHER" id="PTHR33164:SF94">
    <property type="entry name" value="TRANSCRIPTIONAL REGULATORY PROTEIN-RELATED"/>
    <property type="match status" value="1"/>
</dbReference>
<proteinExistence type="predicted"/>
<dbReference type="RefSeq" id="WP_030447214.1">
    <property type="nucleotide sequence ID" value="NZ_AP023354.1"/>
</dbReference>